<organism evidence="1 2">
    <name type="scientific">Lasiosphaeris hirsuta</name>
    <dbReference type="NCBI Taxonomy" id="260670"/>
    <lineage>
        <taxon>Eukaryota</taxon>
        <taxon>Fungi</taxon>
        <taxon>Dikarya</taxon>
        <taxon>Ascomycota</taxon>
        <taxon>Pezizomycotina</taxon>
        <taxon>Sordariomycetes</taxon>
        <taxon>Sordariomycetidae</taxon>
        <taxon>Sordariales</taxon>
        <taxon>Lasiosphaeriaceae</taxon>
        <taxon>Lasiosphaeris</taxon>
    </lineage>
</organism>
<feature type="non-terminal residue" evidence="1">
    <location>
        <position position="108"/>
    </location>
</feature>
<dbReference type="Proteomes" id="UP001172102">
    <property type="component" value="Unassembled WGS sequence"/>
</dbReference>
<evidence type="ECO:0000313" key="1">
    <source>
        <dbReference type="EMBL" id="KAK0708628.1"/>
    </source>
</evidence>
<dbReference type="AlphaFoldDB" id="A0AA40A3P1"/>
<protein>
    <submittedName>
        <fullName evidence="1">Uncharacterized protein</fullName>
    </submittedName>
</protein>
<gene>
    <name evidence="1" type="ORF">B0H67DRAFT_463938</name>
</gene>
<comment type="caution">
    <text evidence="1">The sequence shown here is derived from an EMBL/GenBank/DDBJ whole genome shotgun (WGS) entry which is preliminary data.</text>
</comment>
<sequence length="108" mass="12815">MCYFDQDRWSCGYWKWGIFRQQCNKEYRTGETCGLKLVCDTVNVPGTCRICDMMEKKKRRMRKFSQDIKRWESEGNRQATIEYSNRCIAKLTVQIDSLSADHSLRVPS</sequence>
<keyword evidence="2" id="KW-1185">Reference proteome</keyword>
<evidence type="ECO:0000313" key="2">
    <source>
        <dbReference type="Proteomes" id="UP001172102"/>
    </source>
</evidence>
<reference evidence="1" key="1">
    <citation type="submission" date="2023-06" db="EMBL/GenBank/DDBJ databases">
        <title>Genome-scale phylogeny and comparative genomics of the fungal order Sordariales.</title>
        <authorList>
            <consortium name="Lawrence Berkeley National Laboratory"/>
            <person name="Hensen N."/>
            <person name="Bonometti L."/>
            <person name="Westerberg I."/>
            <person name="Brannstrom I.O."/>
            <person name="Guillou S."/>
            <person name="Cros-Aarteil S."/>
            <person name="Calhoun S."/>
            <person name="Haridas S."/>
            <person name="Kuo A."/>
            <person name="Mondo S."/>
            <person name="Pangilinan J."/>
            <person name="Riley R."/>
            <person name="Labutti K."/>
            <person name="Andreopoulos B."/>
            <person name="Lipzen A."/>
            <person name="Chen C."/>
            <person name="Yanf M."/>
            <person name="Daum C."/>
            <person name="Ng V."/>
            <person name="Clum A."/>
            <person name="Steindorff A."/>
            <person name="Ohm R."/>
            <person name="Martin F."/>
            <person name="Silar P."/>
            <person name="Natvig D."/>
            <person name="Lalanne C."/>
            <person name="Gautier V."/>
            <person name="Ament-Velasquez S.L."/>
            <person name="Kruys A."/>
            <person name="Hutchinson M.I."/>
            <person name="Powell A.J."/>
            <person name="Barry K."/>
            <person name="Miller A.N."/>
            <person name="Grigoriev I.V."/>
            <person name="Debuchy R."/>
            <person name="Gladieux P."/>
            <person name="Thoren M.H."/>
            <person name="Johannesson H."/>
        </authorList>
    </citation>
    <scope>NUCLEOTIDE SEQUENCE</scope>
    <source>
        <strain evidence="1">SMH4607-1</strain>
    </source>
</reference>
<name>A0AA40A3P1_9PEZI</name>
<dbReference type="EMBL" id="JAUKUA010000006">
    <property type="protein sequence ID" value="KAK0708628.1"/>
    <property type="molecule type" value="Genomic_DNA"/>
</dbReference>
<accession>A0AA40A3P1</accession>
<proteinExistence type="predicted"/>